<feature type="compositionally biased region" description="Polar residues" evidence="4">
    <location>
        <begin position="439"/>
        <end position="457"/>
    </location>
</feature>
<feature type="compositionally biased region" description="Polar residues" evidence="4">
    <location>
        <begin position="414"/>
        <end position="424"/>
    </location>
</feature>
<feature type="compositionally biased region" description="Basic residues" evidence="4">
    <location>
        <begin position="62"/>
        <end position="73"/>
    </location>
</feature>
<evidence type="ECO:0000256" key="4">
    <source>
        <dbReference type="SAM" id="MobiDB-lite"/>
    </source>
</evidence>
<organism evidence="6 7">
    <name type="scientific">Oedothorax gibbosus</name>
    <dbReference type="NCBI Taxonomy" id="931172"/>
    <lineage>
        <taxon>Eukaryota</taxon>
        <taxon>Metazoa</taxon>
        <taxon>Ecdysozoa</taxon>
        <taxon>Arthropoda</taxon>
        <taxon>Chelicerata</taxon>
        <taxon>Arachnida</taxon>
        <taxon>Araneae</taxon>
        <taxon>Araneomorphae</taxon>
        <taxon>Entelegynae</taxon>
        <taxon>Araneoidea</taxon>
        <taxon>Linyphiidae</taxon>
        <taxon>Erigoninae</taxon>
        <taxon>Oedothorax</taxon>
    </lineage>
</organism>
<dbReference type="InterPro" id="IPR019082">
    <property type="entry name" value="Mastermind-like_N"/>
</dbReference>
<feature type="compositionally biased region" description="Polar residues" evidence="4">
    <location>
        <begin position="79"/>
        <end position="88"/>
    </location>
</feature>
<accession>A0AAV6U4Z7</accession>
<feature type="compositionally biased region" description="Low complexity" evidence="4">
    <location>
        <begin position="425"/>
        <end position="438"/>
    </location>
</feature>
<feature type="domain" description="Neurogenic mastermind-like N-terminal" evidence="5">
    <location>
        <begin position="7"/>
        <end position="66"/>
    </location>
</feature>
<evidence type="ECO:0000313" key="6">
    <source>
        <dbReference type="EMBL" id="KAG8179149.1"/>
    </source>
</evidence>
<protein>
    <recommendedName>
        <fullName evidence="5">Neurogenic mastermind-like N-terminal domain-containing protein</fullName>
    </recommendedName>
</protein>
<dbReference type="Pfam" id="PF09596">
    <property type="entry name" value="MamL-1"/>
    <property type="match status" value="1"/>
</dbReference>
<sequence>MGDVLPPKRQTVVERLKRRFAHYRQHQNACLPRYEQAANGLYETQRQDTLLLKQRYLESKAKKAKSKSDHHRTYKEPSSDVSKSQLHSKSLKRSADDALSNATPEASTIEDTEKPAKIQCTEAASEKPLIKTDLPLQKQANQPSLSSFSVQIVQQFSQSSLTQNSQTIQTNVTVQALPKPLQSPVPQQPTAQELPVSNPDDHLQTVVTTSMNNVECKQEKDTGDSSDLCQFKNNQATNSVSSVGDRLSDTFPSIEFTDESGEAVLHPDILNDLIEDVFTNSADIMKDFNFEDSVGSLKDQEEATKDIIETLKSSSPAQMRSFDNLPFAAATANNQQNSLFKNIPSSNESPGSTMTSITTSAVTSSTTSFYNSASTPQRLQSFNNSSLPLQNGMSLDFKLSEPSPAALTLKQLAEQHQNMQQKQQLSNSPLNNRSPSFNQNNFATHMRPSNNLSASSPTVQNFSPKMLNTGQQMFNTFDQRMNSFQSPESAPNFPAANCDTMSPNNMFGSDVRSRNSADSIAESEVRALRMKLSGQQQKLPVYATSQPITLYAGNPTRHQAPVPGQQQQRPSGRQFQNNPGMRLQMSHVQQVQPPRQQQAQQMSQEGHDIKQQLPMMQQPHPNSMYNNYSPQQSVGNSPFHVPMSQPMQYSPQFTSNSAMNRPPPEYKMALTAHHRADNLHIVEQLNAPSQAIFNQQTKNKYIKQQQQRSPNVTITQDGNAVGASHDWRANMMNNSNLQQQQPQFRGFNPQDSFGNLNSNSPVVSQNIPLSPIYSQFRMPSNQIPTNRPMVRPDMVPPNHMMHQQRQRLNISQQQPLRNSSMEQQHNSLTMNSSPMNSNNMMGSMYSEHQDMDRQDGSHLSLDFLDNIESSASDLLNFDQVMQSGTHYPNLDDILGK</sequence>
<gene>
    <name evidence="6" type="ORF">JTE90_015338</name>
</gene>
<dbReference type="Proteomes" id="UP000827092">
    <property type="component" value="Unassembled WGS sequence"/>
</dbReference>
<dbReference type="SMART" id="SM01275">
    <property type="entry name" value="MamL-1"/>
    <property type="match status" value="1"/>
</dbReference>
<name>A0AAV6U4Z7_9ARAC</name>
<comment type="subcellular location">
    <subcellularLocation>
        <location evidence="1">Nucleus</location>
    </subcellularLocation>
</comment>
<keyword evidence="3" id="KW-0539">Nucleus</keyword>
<dbReference type="GO" id="GO:0016607">
    <property type="term" value="C:nuclear speck"/>
    <property type="evidence" value="ECO:0007669"/>
    <property type="project" value="InterPro"/>
</dbReference>
<dbReference type="Gene3D" id="6.10.250.970">
    <property type="match status" value="1"/>
</dbReference>
<feature type="compositionally biased region" description="Low complexity" evidence="4">
    <location>
        <begin position="563"/>
        <end position="576"/>
    </location>
</feature>
<proteinExistence type="inferred from homology"/>
<evidence type="ECO:0000313" key="7">
    <source>
        <dbReference type="Proteomes" id="UP000827092"/>
    </source>
</evidence>
<evidence type="ECO:0000256" key="1">
    <source>
        <dbReference type="ARBA" id="ARBA00004123"/>
    </source>
</evidence>
<dbReference type="GO" id="GO:0003713">
    <property type="term" value="F:transcription coactivator activity"/>
    <property type="evidence" value="ECO:0007669"/>
    <property type="project" value="InterPro"/>
</dbReference>
<dbReference type="GO" id="GO:0007219">
    <property type="term" value="P:Notch signaling pathway"/>
    <property type="evidence" value="ECO:0007669"/>
    <property type="project" value="InterPro"/>
</dbReference>
<comment type="caution">
    <text evidence="6">The sequence shown here is derived from an EMBL/GenBank/DDBJ whole genome shotgun (WGS) entry which is preliminary data.</text>
</comment>
<dbReference type="EMBL" id="JAFNEN010000646">
    <property type="protein sequence ID" value="KAG8179149.1"/>
    <property type="molecule type" value="Genomic_DNA"/>
</dbReference>
<keyword evidence="7" id="KW-1185">Reference proteome</keyword>
<dbReference type="AlphaFoldDB" id="A0AAV6U4Z7"/>
<feature type="region of interest" description="Disordered" evidence="4">
    <location>
        <begin position="414"/>
        <end position="457"/>
    </location>
</feature>
<evidence type="ECO:0000259" key="5">
    <source>
        <dbReference type="SMART" id="SM01275"/>
    </source>
</evidence>
<feature type="region of interest" description="Disordered" evidence="4">
    <location>
        <begin position="556"/>
        <end position="579"/>
    </location>
</feature>
<comment type="similarity">
    <text evidence="2">Belongs to the mastermind family.</text>
</comment>
<evidence type="ECO:0000256" key="2">
    <source>
        <dbReference type="ARBA" id="ARBA00008081"/>
    </source>
</evidence>
<evidence type="ECO:0000256" key="3">
    <source>
        <dbReference type="ARBA" id="ARBA00023242"/>
    </source>
</evidence>
<feature type="region of interest" description="Disordered" evidence="4">
    <location>
        <begin position="60"/>
        <end position="116"/>
    </location>
</feature>
<dbReference type="InterPro" id="IPR046370">
    <property type="entry name" value="MAML_N_sf"/>
</dbReference>
<dbReference type="GO" id="GO:0045944">
    <property type="term" value="P:positive regulation of transcription by RNA polymerase II"/>
    <property type="evidence" value="ECO:0007669"/>
    <property type="project" value="InterPro"/>
</dbReference>
<reference evidence="6 7" key="1">
    <citation type="journal article" date="2022" name="Nat. Ecol. Evol.">
        <title>A masculinizing supergene underlies an exaggerated male reproductive morph in a spider.</title>
        <authorList>
            <person name="Hendrickx F."/>
            <person name="De Corte Z."/>
            <person name="Sonet G."/>
            <person name="Van Belleghem S.M."/>
            <person name="Kostlbacher S."/>
            <person name="Vangestel C."/>
        </authorList>
    </citation>
    <scope>NUCLEOTIDE SEQUENCE [LARGE SCALE GENOMIC DNA]</scope>
    <source>
        <strain evidence="6">W744_W776</strain>
    </source>
</reference>